<dbReference type="KEGG" id="coh:EAV92_11140"/>
<dbReference type="Gene3D" id="3.20.20.80">
    <property type="entry name" value="Glycosidases"/>
    <property type="match status" value="1"/>
</dbReference>
<evidence type="ECO:0000313" key="4">
    <source>
        <dbReference type="Proteomes" id="UP000269097"/>
    </source>
</evidence>
<reference evidence="3 4" key="1">
    <citation type="submission" date="2018-10" db="EMBL/GenBank/DDBJ databases">
        <title>Genome Sequence of Cohnella sp.</title>
        <authorList>
            <person name="Srinivasan S."/>
            <person name="Kim M.K."/>
        </authorList>
    </citation>
    <scope>NUCLEOTIDE SEQUENCE [LARGE SCALE GENOMIC DNA]</scope>
    <source>
        <strain evidence="3 4">18JY8-7</strain>
    </source>
</reference>
<feature type="domain" description="Putative collagen-binding" evidence="1">
    <location>
        <begin position="352"/>
        <end position="441"/>
    </location>
</feature>
<dbReference type="InterPro" id="IPR024749">
    <property type="entry name" value="Collagen-bd_put"/>
</dbReference>
<dbReference type="Pfam" id="PF13204">
    <property type="entry name" value="Apiosidase"/>
    <property type="match status" value="1"/>
</dbReference>
<keyword evidence="4" id="KW-1185">Reference proteome</keyword>
<gene>
    <name evidence="3" type="ORF">EAV92_11140</name>
</gene>
<accession>A0A3G3JY16</accession>
<protein>
    <submittedName>
        <fullName evidence="3">DUF4038 domain-containing protein</fullName>
    </submittedName>
</protein>
<evidence type="ECO:0000259" key="1">
    <source>
        <dbReference type="Pfam" id="PF12904"/>
    </source>
</evidence>
<dbReference type="Pfam" id="PF12904">
    <property type="entry name" value="Collagen_bind_2"/>
    <property type="match status" value="1"/>
</dbReference>
<dbReference type="Proteomes" id="UP000269097">
    <property type="component" value="Chromosome"/>
</dbReference>
<dbReference type="InterPro" id="IPR025277">
    <property type="entry name" value="Apiosidase-like_cat_dom"/>
</dbReference>
<dbReference type="RefSeq" id="WP_123041155.1">
    <property type="nucleotide sequence ID" value="NZ_CP033433.1"/>
</dbReference>
<dbReference type="InterPro" id="IPR017853">
    <property type="entry name" value="GH"/>
</dbReference>
<evidence type="ECO:0000313" key="3">
    <source>
        <dbReference type="EMBL" id="AYQ73073.1"/>
    </source>
</evidence>
<evidence type="ECO:0000259" key="2">
    <source>
        <dbReference type="Pfam" id="PF13204"/>
    </source>
</evidence>
<dbReference type="SUPFAM" id="SSF51445">
    <property type="entry name" value="(Trans)glycosidases"/>
    <property type="match status" value="1"/>
</dbReference>
<feature type="domain" description="Apiosidase-like catalytic" evidence="2">
    <location>
        <begin position="11"/>
        <end position="348"/>
    </location>
</feature>
<name>A0A3G3JY16_9BACL</name>
<organism evidence="3 4">
    <name type="scientific">Cohnella candidum</name>
    <dbReference type="NCBI Taxonomy" id="2674991"/>
    <lineage>
        <taxon>Bacteria</taxon>
        <taxon>Bacillati</taxon>
        <taxon>Bacillota</taxon>
        <taxon>Bacilli</taxon>
        <taxon>Bacillales</taxon>
        <taxon>Paenibacillaceae</taxon>
        <taxon>Cohnella</taxon>
    </lineage>
</organism>
<proteinExistence type="predicted"/>
<dbReference type="AlphaFoldDB" id="A0A3G3JY16"/>
<dbReference type="PANTHER" id="PTHR37836">
    <property type="entry name" value="LMO1036 PROTEIN"/>
    <property type="match status" value="1"/>
</dbReference>
<dbReference type="PANTHER" id="PTHR37836:SF3">
    <property type="entry name" value="ENDOGLUCANASE"/>
    <property type="match status" value="1"/>
</dbReference>
<dbReference type="EMBL" id="CP033433">
    <property type="protein sequence ID" value="AYQ73073.1"/>
    <property type="molecule type" value="Genomic_DNA"/>
</dbReference>
<sequence length="447" mass="50593">MGKSMKRLRVSENRRFLVHEDGIPFYWLGDTAWELFHNLNREEILYYLATRAKQGFTVVQAVALAELDETYGKGNAYGREPLQLAADGVPDPKRPDLKGDYSYWDHVDYTISKANELGLYIALLPAWGNRIHRWPWEKEPEIFTVENAYVYGKWLGNRYRDVPGLVWVLGGDRPLHTRRHFEIVCAMAEGLREGDGGSHLMTFHPTGPDSSARQLHDEPWLDFNMVQSGHLHAKPTNDELVAACYAMSPVKPVLDAEPCYEDLPIRFKAENGYFDAVHVRRAAYYALLSGAFGHTYGHHSVWSMNDGGFVGVNPEEPFFIMGWKEALRRPGAEQMRHVKALMQARRWLELRPDLALLAGNLPGECRRVAARGERFALVFCPNGLYADVVMGVLDAPFAEASWFNTSDGAWIPAGRFPNAEGKRRFIAPASGRDQDWILCLDAAESPE</sequence>